<sequence length="542" mass="59666">MREIYYNGVIDTGTGLDAEAMAVEDGRIAAVGSLRDVNHSEDTVFHDLEGRFVVPGFNDSHMHLLNYGHTLKLVDLTQATTSLEAMCLALSGYLLEEKPSPGTWIVGRGWNHDYFQDEKRFPDCSDLDRVSTENPVLVIRACGHIACANTKAMEAAGITRLTPQPEGGCFDTDEAGNPNGIFREFGVDLILGAVTKPGKKELKEYLRLAMKDLNSRGVTSCQTDDLAAFPGIPFETVLEAYRELEREGAMTVRVYEQCLLPTEQLLEEFLSCGYRTGQGSGYFKIGPLKLLADGSLGARTAFLGQPYEDAERPGERGIAIYSQEELEKMIVLADGAGMQIAVHAIGDGAMEMTVRAYERAMEENPDRRDRRHGIVHCQITTARLLEEFRRLKLHAYIQSIFLDYDNHIVEARIGAERAGETYQFKTLLSMGVSVSNGSDCPVERPDVMAGIQCAVTRSTLDGTKTFLKEQALTVEEAITTYTAMGAEASFEEDEKGTLSVGKLADFAVLEQDIRTCAPDRIKDTAILAVYVGGVCVYKKENS</sequence>
<dbReference type="PANTHER" id="PTHR22642:SF2">
    <property type="entry name" value="PROTEIN LONG AFTER FAR-RED 3"/>
    <property type="match status" value="1"/>
</dbReference>
<proteinExistence type="predicted"/>
<dbReference type="Gene3D" id="3.20.20.140">
    <property type="entry name" value="Metal-dependent hydrolases"/>
    <property type="match status" value="1"/>
</dbReference>
<dbReference type="PANTHER" id="PTHR22642">
    <property type="entry name" value="IMIDAZOLONEPROPIONASE"/>
    <property type="match status" value="1"/>
</dbReference>
<dbReference type="Gene3D" id="2.30.40.10">
    <property type="entry name" value="Urease, subunit C, domain 1"/>
    <property type="match status" value="1"/>
</dbReference>
<dbReference type="EMBL" id="BQNJ01000001">
    <property type="protein sequence ID" value="GKH00020.1"/>
    <property type="molecule type" value="Genomic_DNA"/>
</dbReference>
<dbReference type="AlphaFoldDB" id="A0A413X0A8"/>
<evidence type="ECO:0000313" key="2">
    <source>
        <dbReference type="Proteomes" id="UP001055091"/>
    </source>
</evidence>
<evidence type="ECO:0000313" key="1">
    <source>
        <dbReference type="EMBL" id="GKH00020.1"/>
    </source>
</evidence>
<dbReference type="SUPFAM" id="SSF51556">
    <property type="entry name" value="Metallo-dependent hydrolases"/>
    <property type="match status" value="1"/>
</dbReference>
<dbReference type="GO" id="GO:0016810">
    <property type="term" value="F:hydrolase activity, acting on carbon-nitrogen (but not peptide) bonds"/>
    <property type="evidence" value="ECO:0007669"/>
    <property type="project" value="InterPro"/>
</dbReference>
<dbReference type="Proteomes" id="UP001055091">
    <property type="component" value="Unassembled WGS sequence"/>
</dbReference>
<protein>
    <submittedName>
        <fullName evidence="1">Exoenzyme regulatory protein aepA</fullName>
    </submittedName>
</protein>
<comment type="caution">
    <text evidence="1">The sequence shown here is derived from an EMBL/GenBank/DDBJ whole genome shotgun (WGS) entry which is preliminary data.</text>
</comment>
<dbReference type="SUPFAM" id="SSF51338">
    <property type="entry name" value="Composite domain of metallo-dependent hydrolases"/>
    <property type="match status" value="1"/>
</dbReference>
<dbReference type="CDD" id="cd01300">
    <property type="entry name" value="YtcJ_like"/>
    <property type="match status" value="1"/>
</dbReference>
<dbReference type="InterPro" id="IPR032466">
    <property type="entry name" value="Metal_Hydrolase"/>
</dbReference>
<gene>
    <name evidence="1" type="ORF">CE91St55_20010</name>
</gene>
<dbReference type="InterPro" id="IPR013108">
    <property type="entry name" value="Amidohydro_3"/>
</dbReference>
<dbReference type="Gene3D" id="3.10.310.70">
    <property type="match status" value="1"/>
</dbReference>
<dbReference type="RefSeq" id="WP_118040813.1">
    <property type="nucleotide sequence ID" value="NZ_BQNJ01000001.1"/>
</dbReference>
<dbReference type="InterPro" id="IPR011059">
    <property type="entry name" value="Metal-dep_hydrolase_composite"/>
</dbReference>
<organism evidence="1 2">
    <name type="scientific">Hungatella hathewayi</name>
    <dbReference type="NCBI Taxonomy" id="154046"/>
    <lineage>
        <taxon>Bacteria</taxon>
        <taxon>Bacillati</taxon>
        <taxon>Bacillota</taxon>
        <taxon>Clostridia</taxon>
        <taxon>Lachnospirales</taxon>
        <taxon>Lachnospiraceae</taxon>
        <taxon>Hungatella</taxon>
    </lineage>
</organism>
<accession>A0A413X0A8</accession>
<reference evidence="1" key="1">
    <citation type="submission" date="2022-01" db="EMBL/GenBank/DDBJ databases">
        <title>Novel bile acid biosynthetic pathways are enriched in the microbiome of centenarians.</title>
        <authorList>
            <person name="Sato Y."/>
            <person name="Atarashi K."/>
            <person name="Plichta R.D."/>
            <person name="Arai Y."/>
            <person name="Sasajima S."/>
            <person name="Kearney M.S."/>
            <person name="Suda W."/>
            <person name="Takeshita K."/>
            <person name="Sasaki T."/>
            <person name="Okamoto S."/>
            <person name="Skelly N.A."/>
            <person name="Okamura Y."/>
            <person name="Vlamakis H."/>
            <person name="Li Y."/>
            <person name="Tanoue T."/>
            <person name="Takei H."/>
            <person name="Nittono H."/>
            <person name="Narushima S."/>
            <person name="Irie J."/>
            <person name="Itoh H."/>
            <person name="Moriya K."/>
            <person name="Sugiura Y."/>
            <person name="Suematsu M."/>
            <person name="Moritoki N."/>
            <person name="Shibata S."/>
            <person name="Littman R.D."/>
            <person name="Fischbach A.M."/>
            <person name="Uwamino Y."/>
            <person name="Inoue T."/>
            <person name="Honda A."/>
            <person name="Hattori M."/>
            <person name="Murai T."/>
            <person name="Xavier J.R."/>
            <person name="Hirose N."/>
            <person name="Honda K."/>
        </authorList>
    </citation>
    <scope>NUCLEOTIDE SEQUENCE</scope>
    <source>
        <strain evidence="1">CE91-St55</strain>
    </source>
</reference>
<dbReference type="Pfam" id="PF07969">
    <property type="entry name" value="Amidohydro_3"/>
    <property type="match status" value="1"/>
</dbReference>
<dbReference type="InterPro" id="IPR033932">
    <property type="entry name" value="YtcJ-like"/>
</dbReference>
<name>A0A413X0A8_9FIRM</name>